<dbReference type="InterPro" id="IPR018357">
    <property type="entry name" value="Hexapep_transf_CS"/>
</dbReference>
<dbReference type="InterPro" id="IPR001451">
    <property type="entry name" value="Hexapep"/>
</dbReference>
<keyword evidence="2" id="KW-0677">Repeat</keyword>
<name>A0ABX6S031_9BACI</name>
<proteinExistence type="predicted"/>
<dbReference type="PANTHER" id="PTHR43300:SF7">
    <property type="entry name" value="UDP-N-ACETYLBACILLOSAMINE N-ACETYLTRANSFERASE"/>
    <property type="match status" value="1"/>
</dbReference>
<feature type="domain" description="PglD N-terminal" evidence="3">
    <location>
        <begin position="2"/>
        <end position="81"/>
    </location>
</feature>
<gene>
    <name evidence="4" type="ORF">HUW50_00705</name>
</gene>
<dbReference type="Pfam" id="PF17836">
    <property type="entry name" value="PglD_N"/>
    <property type="match status" value="1"/>
</dbReference>
<reference evidence="4 5" key="1">
    <citation type="submission" date="2020-06" db="EMBL/GenBank/DDBJ databases">
        <title>Metabacillus dokdonensis sp. nov., isolated from the rhizosphere of Elymus tsukushiensis, a plant native to the Dokdo Islands, Republic of Korea.</title>
        <authorList>
            <person name="Lee S.Y."/>
            <person name="Hwang Y.J."/>
            <person name="Son J.S."/>
            <person name="Ghim S.Y."/>
        </authorList>
    </citation>
    <scope>NUCLEOTIDE SEQUENCE [LARGE SCALE GENOMIC DNA]</scope>
    <source>
        <strain evidence="4 5">KUDC1714</strain>
    </source>
</reference>
<dbReference type="InterPro" id="IPR020019">
    <property type="entry name" value="AcTrfase_PglD-like"/>
</dbReference>
<dbReference type="InterPro" id="IPR050179">
    <property type="entry name" value="Trans_hexapeptide_repeat"/>
</dbReference>
<accession>A0ABX6S031</accession>
<organism evidence="4 5">
    <name type="scientific">Metabacillus elymi</name>
    <dbReference type="NCBI Taxonomy" id="2745198"/>
    <lineage>
        <taxon>Bacteria</taxon>
        <taxon>Bacillati</taxon>
        <taxon>Bacillota</taxon>
        <taxon>Bacilli</taxon>
        <taxon>Bacillales</taxon>
        <taxon>Bacillaceae</taxon>
        <taxon>Metabacillus</taxon>
    </lineage>
</organism>
<keyword evidence="1" id="KW-0808">Transferase</keyword>
<protein>
    <submittedName>
        <fullName evidence="4">Acetyltransferase</fullName>
    </submittedName>
</protein>
<dbReference type="InterPro" id="IPR011004">
    <property type="entry name" value="Trimer_LpxA-like_sf"/>
</dbReference>
<dbReference type="Gene3D" id="2.160.10.10">
    <property type="entry name" value="Hexapeptide repeat proteins"/>
    <property type="match status" value="1"/>
</dbReference>
<dbReference type="Proteomes" id="UP000515490">
    <property type="component" value="Chromosome"/>
</dbReference>
<dbReference type="Gene3D" id="3.40.50.20">
    <property type="match status" value="1"/>
</dbReference>
<evidence type="ECO:0000256" key="1">
    <source>
        <dbReference type="ARBA" id="ARBA00022679"/>
    </source>
</evidence>
<dbReference type="RefSeq" id="WP_185653602.1">
    <property type="nucleotide sequence ID" value="NZ_CP055263.1"/>
</dbReference>
<dbReference type="EMBL" id="CP055263">
    <property type="protein sequence ID" value="QNF26195.1"/>
    <property type="molecule type" value="Genomic_DNA"/>
</dbReference>
<dbReference type="PANTHER" id="PTHR43300">
    <property type="entry name" value="ACETYLTRANSFERASE"/>
    <property type="match status" value="1"/>
</dbReference>
<evidence type="ECO:0000259" key="3">
    <source>
        <dbReference type="Pfam" id="PF17836"/>
    </source>
</evidence>
<dbReference type="InterPro" id="IPR041561">
    <property type="entry name" value="PglD_N"/>
</dbReference>
<dbReference type="SUPFAM" id="SSF51161">
    <property type="entry name" value="Trimeric LpxA-like enzymes"/>
    <property type="match status" value="1"/>
</dbReference>
<evidence type="ECO:0000313" key="5">
    <source>
        <dbReference type="Proteomes" id="UP000515490"/>
    </source>
</evidence>
<dbReference type="CDD" id="cd03360">
    <property type="entry name" value="LbH_AT_putative"/>
    <property type="match status" value="1"/>
</dbReference>
<dbReference type="Pfam" id="PF00132">
    <property type="entry name" value="Hexapep"/>
    <property type="match status" value="1"/>
</dbReference>
<dbReference type="PROSITE" id="PS00101">
    <property type="entry name" value="HEXAPEP_TRANSFERASES"/>
    <property type="match status" value="1"/>
</dbReference>
<sequence length="208" mass="22309">MNIVIIGNGGHSKVVKDIILSNKTLNIVGYLDDKFEDYLIKDEMFYGPISAYKFLIDKFDEIKFIVAIGHNQTRKQIVEKINLDENFYMTHIHPTAIISTSAMIGKGTVIMANTVINAEAVIGDHVIVNTGSIIEHDNRVNDFAHVSPNATLAGCVQLGEGVHIGAGATLIPNVKIGNWAIIGAGATVINSITANTTAVGIPAKSSIK</sequence>
<dbReference type="NCBIfam" id="TIGR03570">
    <property type="entry name" value="NeuD_NnaD"/>
    <property type="match status" value="1"/>
</dbReference>
<evidence type="ECO:0000256" key="2">
    <source>
        <dbReference type="ARBA" id="ARBA00022737"/>
    </source>
</evidence>
<evidence type="ECO:0000313" key="4">
    <source>
        <dbReference type="EMBL" id="QNF26195.1"/>
    </source>
</evidence>
<keyword evidence="5" id="KW-1185">Reference proteome</keyword>